<accession>A0A2N1NUH8</accession>
<comment type="caution">
    <text evidence="1">The sequence shown here is derived from an EMBL/GenBank/DDBJ whole genome shotgun (WGS) entry which is preliminary data.</text>
</comment>
<gene>
    <name evidence="1" type="ORF">RhiirC2_844229</name>
</gene>
<dbReference type="AlphaFoldDB" id="A0A2N1NUH8"/>
<dbReference type="VEuPathDB" id="FungiDB:FUN_013024"/>
<protein>
    <submittedName>
        <fullName evidence="1">Uncharacterized protein</fullName>
    </submittedName>
</protein>
<proteinExistence type="predicted"/>
<sequence length="474" mass="54517">MTRSFNCLILNTSTIISIPIFNEADKVNKMFVMYQGQKLHVSSFSVAILIEYIRKKTNINYPDMKLWKINKKKEEIENKNVLTGEDIEKELNGKEMELQKSFKTYFIDELNQANSQDDEDDEDDETAENIHIIAISTTDTVAIPESIDDKLEKMSLEFRNGLGDVRTELGDVRTELGDVRTILGDVYELSARSEVSKFLGSHYTSKFEIFDLNGLVRLALPRNILPSEKEKALYDSQVYVSSYRVHKLSDFIYTKDMRDCLDSAIEYIRKLPNDDSNYFKNLQQLADKGKIALKKWESFENNSNNKTSEKRLYLTNTRSLCIMLMTSYVLDVKLAIANEQAPFNTVLDIDFRGRTSGSDISDVTIELGEIKLSSGNKAIKKAYRQLLLRLAVLSFVVEAMNKDEKNKDEKNKDEKNKDEKNKDEKNVKVKCRLIGKIFVPKISEISIQPRWADGIKFSSFAEYHVDIIKIGEKQ</sequence>
<dbReference type="EMBL" id="LLXL01000123">
    <property type="protein sequence ID" value="PKK77545.1"/>
    <property type="molecule type" value="Genomic_DNA"/>
</dbReference>
<dbReference type="VEuPathDB" id="FungiDB:RhiirFUN_020448"/>
<evidence type="ECO:0000313" key="2">
    <source>
        <dbReference type="Proteomes" id="UP000233469"/>
    </source>
</evidence>
<organism evidence="1 2">
    <name type="scientific">Rhizophagus irregularis</name>
    <dbReference type="NCBI Taxonomy" id="588596"/>
    <lineage>
        <taxon>Eukaryota</taxon>
        <taxon>Fungi</taxon>
        <taxon>Fungi incertae sedis</taxon>
        <taxon>Mucoromycota</taxon>
        <taxon>Glomeromycotina</taxon>
        <taxon>Glomeromycetes</taxon>
        <taxon>Glomerales</taxon>
        <taxon>Glomeraceae</taxon>
        <taxon>Rhizophagus</taxon>
    </lineage>
</organism>
<dbReference type="Proteomes" id="UP000233469">
    <property type="component" value="Unassembled WGS sequence"/>
</dbReference>
<evidence type="ECO:0000313" key="1">
    <source>
        <dbReference type="EMBL" id="PKK77545.1"/>
    </source>
</evidence>
<dbReference type="VEuPathDB" id="FungiDB:RhiirA1_95717"/>
<name>A0A2N1NUH8_9GLOM</name>
<reference evidence="1 2" key="1">
    <citation type="submission" date="2016-04" db="EMBL/GenBank/DDBJ databases">
        <title>Genome analyses suggest a sexual origin of heterokaryosis in a supposedly ancient asexual fungus.</title>
        <authorList>
            <person name="Ropars J."/>
            <person name="Sedzielewska K."/>
            <person name="Noel J."/>
            <person name="Charron P."/>
            <person name="Farinelli L."/>
            <person name="Marton T."/>
            <person name="Kruger M."/>
            <person name="Pelin A."/>
            <person name="Brachmann A."/>
            <person name="Corradi N."/>
        </authorList>
    </citation>
    <scope>NUCLEOTIDE SEQUENCE [LARGE SCALE GENOMIC DNA]</scope>
    <source>
        <strain evidence="1 2">C2</strain>
    </source>
</reference>
<reference evidence="1 2" key="2">
    <citation type="submission" date="2017-10" db="EMBL/GenBank/DDBJ databases">
        <title>Extensive intraspecific genome diversity in a model arbuscular mycorrhizal fungus.</title>
        <authorList>
            <person name="Chen E.C.H."/>
            <person name="Morin E."/>
            <person name="Baudet D."/>
            <person name="Noel J."/>
            <person name="Ndikumana S."/>
            <person name="Charron P."/>
            <person name="St-Onge C."/>
            <person name="Giorgi J."/>
            <person name="Grigoriev I.V."/>
            <person name="Roux C."/>
            <person name="Martin F.M."/>
            <person name="Corradi N."/>
        </authorList>
    </citation>
    <scope>NUCLEOTIDE SEQUENCE [LARGE SCALE GENOMIC DNA]</scope>
    <source>
        <strain evidence="1 2">C2</strain>
    </source>
</reference>